<dbReference type="Proteomes" id="UP000433876">
    <property type="component" value="Unassembled WGS sequence"/>
</dbReference>
<sequence>MRPWDTTDPNGKIDALDVLPPQVRLPMLEDCLDAGLKYSSELAALIELSVQENIDDVDDDAEADAFGKKNLDQWIKEANEINEEHKYLEILVGIQGKTGAGKTSLLNALLGYKDMLPSNDALVATAAICQVAYNYCDDSKKAFRAEVTFRKHMEVKHELNRFFEDIKLRNQLLNGRGKFEDDDDDKEGLNSSDLGEVIERINATAEKIGPVWGYNLTELEGMSTQDLLTKDDPAVKLLSTTKKIHSSDLATFAPAIKPYLDATTTNISGRASRETRDMAVWPLIDHVKVYVKSDILRGGIVLVDLPGLGEIVESRAAVAKNFYNKLTVTIVVTPSVRAAGEKTAVNLMTENQEITMRMSGKLDDCGYCIVLSKADDGIDWETTARNQGRQDDIKIMGDLFRKIADETAAVRKLKPELRRLVGSLSKNNKISKEKKRILVAELRDKREKKRKHLKALNDFQWQKKESHWGKIFTAVQFRSSILERDINRHLRGKHAVFMKNCPGADAPYCPPKIFPISVRAYWPLRKRIEDDPDAPQEEPMEGFPDEAYTGIPALKSWLYEATIPPRERHMKALLHRLVGLYNNLQTWSDQECEKIKLEMTPEELQEKYLNTEYKILEKKLRTFGADFSKDVADCNPLKNTNKALATCVEECVDQVNNWIYKDSQRANPHAKLAYATFLAIIKSGGGCFLSRAKGQRIIYDWMDGLANTFRNQVVSQWVTSLHKQLPGLEAPAGAAIDARWDHCVDTIIGILKKSFPRQRQYLITKISPLKSIKEEIKDAIGKVLDDVAVNSDGLHKELAADMKDRWKTTFKRAAGAKLKGKGSMKNRHQVLIKFAKTKAAKTYKDAVAKMKKEVTDEINKVPKQLELIFMRGVEKLRQQVKLIMDNIVEYEKKQGDGGSVEGLKEEESEIGGSEDLRRQKIELQESIKAMLYKWFSSWDGCTDDIPMTDAEDHEQGTRASWLKQSQILTSFSLGALGEVRDELEEDCEDQMIDMILENHAEEDKIKVEEEDEDSD</sequence>
<dbReference type="VEuPathDB" id="FungiDB:SMAC_03275"/>
<evidence type="ECO:0000313" key="2">
    <source>
        <dbReference type="EMBL" id="KAA8635662.1"/>
    </source>
</evidence>
<accession>A0A8S9A673</accession>
<evidence type="ECO:0000313" key="3">
    <source>
        <dbReference type="Proteomes" id="UP000433876"/>
    </source>
</evidence>
<dbReference type="Gene3D" id="3.40.50.300">
    <property type="entry name" value="P-loop containing nucleotide triphosphate hydrolases"/>
    <property type="match status" value="1"/>
</dbReference>
<comment type="caution">
    <text evidence="2">The sequence shown here is derived from an EMBL/GenBank/DDBJ whole genome shotgun (WGS) entry which is preliminary data.</text>
</comment>
<feature type="domain" description="Dynamin N-terminal" evidence="1">
    <location>
        <begin position="94"/>
        <end position="350"/>
    </location>
</feature>
<dbReference type="VEuPathDB" id="FungiDB:SMAC_03276"/>
<name>A0A8S9A673_SORMA</name>
<dbReference type="EMBL" id="NMPR01000010">
    <property type="protein sequence ID" value="KAA8635662.1"/>
    <property type="molecule type" value="Genomic_DNA"/>
</dbReference>
<proteinExistence type="predicted"/>
<reference evidence="2 3" key="1">
    <citation type="submission" date="2017-07" db="EMBL/GenBank/DDBJ databases">
        <title>Genome sequence of the Sordaria macrospora wild type strain R19027.</title>
        <authorList>
            <person name="Nowrousian M."/>
            <person name="Teichert I."/>
            <person name="Kueck U."/>
        </authorList>
    </citation>
    <scope>NUCLEOTIDE SEQUENCE [LARGE SCALE GENOMIC DNA]</scope>
    <source>
        <strain evidence="2 3">R19027</strain>
        <tissue evidence="2">Mycelium</tissue>
    </source>
</reference>
<dbReference type="InterPro" id="IPR027417">
    <property type="entry name" value="P-loop_NTPase"/>
</dbReference>
<protein>
    <recommendedName>
        <fullName evidence="1">Dynamin N-terminal domain-containing protein</fullName>
    </recommendedName>
</protein>
<evidence type="ECO:0000259" key="1">
    <source>
        <dbReference type="Pfam" id="PF00350"/>
    </source>
</evidence>
<organism evidence="2 3">
    <name type="scientific">Sordaria macrospora</name>
    <dbReference type="NCBI Taxonomy" id="5147"/>
    <lineage>
        <taxon>Eukaryota</taxon>
        <taxon>Fungi</taxon>
        <taxon>Dikarya</taxon>
        <taxon>Ascomycota</taxon>
        <taxon>Pezizomycotina</taxon>
        <taxon>Sordariomycetes</taxon>
        <taxon>Sordariomycetidae</taxon>
        <taxon>Sordariales</taxon>
        <taxon>Sordariaceae</taxon>
        <taxon>Sordaria</taxon>
    </lineage>
</organism>
<dbReference type="PANTHER" id="PTHR36681">
    <property type="entry name" value="NUCLEAR GTPASE, GERMINAL CENTER-ASSOCIATED, TANDEM DUPLICATE 3"/>
    <property type="match status" value="1"/>
</dbReference>
<dbReference type="Pfam" id="PF00350">
    <property type="entry name" value="Dynamin_N"/>
    <property type="match status" value="1"/>
</dbReference>
<dbReference type="SUPFAM" id="SSF52540">
    <property type="entry name" value="P-loop containing nucleoside triphosphate hydrolases"/>
    <property type="match status" value="1"/>
</dbReference>
<dbReference type="InterPro" id="IPR045063">
    <property type="entry name" value="Dynamin_N"/>
</dbReference>
<gene>
    <name evidence="2" type="ORF">SMACR_03276</name>
</gene>
<dbReference type="AlphaFoldDB" id="A0A8S9A673"/>
<dbReference type="PANTHER" id="PTHR36681:SF3">
    <property type="entry name" value="NUCLEAR GTPASE, GERMINAL CENTER-ASSOCIATED, TANDEM DUPLICATE 3"/>
    <property type="match status" value="1"/>
</dbReference>